<gene>
    <name evidence="2" type="ORF">BDV33DRAFT_167998</name>
</gene>
<dbReference type="Proteomes" id="UP000326799">
    <property type="component" value="Unassembled WGS sequence"/>
</dbReference>
<dbReference type="AlphaFoldDB" id="A0A5N6EZA6"/>
<feature type="compositionally biased region" description="Polar residues" evidence="1">
    <location>
        <begin position="1"/>
        <end position="11"/>
    </location>
</feature>
<protein>
    <submittedName>
        <fullName evidence="2">Uncharacterized protein</fullName>
    </submittedName>
</protein>
<sequence length="56" mass="6003">MMDNENLSQSRAPARTRIPAAGLREMSSANTNSRSGILPPGSIAKTSSRKSDNKQD</sequence>
<reference evidence="2 3" key="1">
    <citation type="submission" date="2019-04" db="EMBL/GenBank/DDBJ databases">
        <title>Fungal friends and foes A comparative genomics study of 23 Aspergillus species from section Flavi.</title>
        <authorList>
            <consortium name="DOE Joint Genome Institute"/>
            <person name="Kjaerbolling I."/>
            <person name="Vesth T.C."/>
            <person name="Frisvad J.C."/>
            <person name="Nybo J.L."/>
            <person name="Theobald S."/>
            <person name="Kildgaard S."/>
            <person name="Petersen T.I."/>
            <person name="Kuo A."/>
            <person name="Sato A."/>
            <person name="Lyhne E.K."/>
            <person name="Kogle M.E."/>
            <person name="Wiebenga A."/>
            <person name="Kun R.S."/>
            <person name="Lubbers R.J."/>
            <person name="Makela M.R."/>
            <person name="Barry K."/>
            <person name="Chovatia M."/>
            <person name="Clum A."/>
            <person name="Daum C."/>
            <person name="Haridas S."/>
            <person name="He G."/>
            <person name="LaButti K."/>
            <person name="Lipzen A."/>
            <person name="Mondo S."/>
            <person name="Pangilinan J."/>
            <person name="Riley R."/>
            <person name="Salamov A."/>
            <person name="Simmons B.A."/>
            <person name="Magnuson J.K."/>
            <person name="Henrissat B."/>
            <person name="Mortensen U.H."/>
            <person name="Larsen T.O."/>
            <person name="De vries R.P."/>
            <person name="Grigoriev I.V."/>
            <person name="Machida M."/>
            <person name="Baker S.E."/>
            <person name="Andersen M.R."/>
        </authorList>
    </citation>
    <scope>NUCLEOTIDE SEQUENCE [LARGE SCALE GENOMIC DNA]</scope>
    <source>
        <strain evidence="2 3">CBS 126849</strain>
    </source>
</reference>
<evidence type="ECO:0000256" key="1">
    <source>
        <dbReference type="SAM" id="MobiDB-lite"/>
    </source>
</evidence>
<proteinExistence type="predicted"/>
<accession>A0A5N6EZA6</accession>
<organism evidence="2 3">
    <name type="scientific">Aspergillus novoparasiticus</name>
    <dbReference type="NCBI Taxonomy" id="986946"/>
    <lineage>
        <taxon>Eukaryota</taxon>
        <taxon>Fungi</taxon>
        <taxon>Dikarya</taxon>
        <taxon>Ascomycota</taxon>
        <taxon>Pezizomycotina</taxon>
        <taxon>Eurotiomycetes</taxon>
        <taxon>Eurotiomycetidae</taxon>
        <taxon>Eurotiales</taxon>
        <taxon>Aspergillaceae</taxon>
        <taxon>Aspergillus</taxon>
        <taxon>Aspergillus subgen. Circumdati</taxon>
    </lineage>
</organism>
<evidence type="ECO:0000313" key="2">
    <source>
        <dbReference type="EMBL" id="KAB8222846.1"/>
    </source>
</evidence>
<feature type="region of interest" description="Disordered" evidence="1">
    <location>
        <begin position="1"/>
        <end position="56"/>
    </location>
</feature>
<dbReference type="EMBL" id="ML733409">
    <property type="protein sequence ID" value="KAB8222846.1"/>
    <property type="molecule type" value="Genomic_DNA"/>
</dbReference>
<evidence type="ECO:0000313" key="3">
    <source>
        <dbReference type="Proteomes" id="UP000326799"/>
    </source>
</evidence>
<name>A0A5N6EZA6_9EURO</name>
<keyword evidence="3" id="KW-1185">Reference proteome</keyword>